<sequence length="635" mass="72467">MIRKEVQDHFIENAETYTRLTNEKLPGGLNAEEVIQTMVERTGKCRIIMTENNTFIDENLKPVFADPAALAEAEADELFAFACRLYSVPYLEDEGKSVDQFLALDLFKALAVNAQASGKIERELQCQYIIGEICHYLNGIMFTAEAIDAMHRVLDLAGDYISIKDKKTRYYAAVAYRGLTACLFNYGSYREFFDTVDKAILFYARQDVRSLDPDFPWDEFTNKVYKLQGWVGSHLEFGVGKPIDEDLAERNYQVLVQGFDSRELEILHGQDREKRRAVILEDTKKTEKENGMSIACYAVSAFHTGHVTLEQYLDILRDCLAVQFEWKDPPRDFVITNNRINVVITCSAILARYLNRISSSHEELPGVALGLFKFLRGISLVDLSLIEAMGDELQCVMDNALDIQNRREYIDLILKTTTHNHLPTYVHSMVVARMITLITKYFIDHDPAKLINMRGAKTAEEVVALEEEILEEANLAGMAHDVGKISYIQAVSVTSRRLTDNEFFMIKRHPGGGFKFLDKEIYGSIPDVVRGHHKDHNGKRGYPPEFDNTTSPYQFMIDICTIADCIDAATDTIGRSYQINRTADFIMNELIELAGDRYNAEAVEALKDPEIRSQISDTLNNYRREAYYKAYREMV</sequence>
<dbReference type="RefSeq" id="WP_015707469.1">
    <property type="nucleotide sequence ID" value="NC_015578.1"/>
</dbReference>
<dbReference type="EMBL" id="CP001843">
    <property type="protein sequence ID" value="AEF85119.1"/>
    <property type="molecule type" value="Genomic_DNA"/>
</dbReference>
<dbReference type="AlphaFoldDB" id="F5YQH6"/>
<dbReference type="HOGENOM" id="CLU_449601_0_0_12"/>
<dbReference type="Proteomes" id="UP000009223">
    <property type="component" value="Chromosome"/>
</dbReference>
<evidence type="ECO:0008006" key="3">
    <source>
        <dbReference type="Google" id="ProtNLM"/>
    </source>
</evidence>
<accession>F5YQH6</accession>
<evidence type="ECO:0000313" key="1">
    <source>
        <dbReference type="EMBL" id="AEF85119.1"/>
    </source>
</evidence>
<organism evidence="1 2">
    <name type="scientific">Treponema primitia (strain ATCC BAA-887 / DSM 12427 / ZAS-2)</name>
    <dbReference type="NCBI Taxonomy" id="545694"/>
    <lineage>
        <taxon>Bacteria</taxon>
        <taxon>Pseudomonadati</taxon>
        <taxon>Spirochaetota</taxon>
        <taxon>Spirochaetia</taxon>
        <taxon>Spirochaetales</taxon>
        <taxon>Treponemataceae</taxon>
        <taxon>Treponema</taxon>
    </lineage>
</organism>
<evidence type="ECO:0000313" key="2">
    <source>
        <dbReference type="Proteomes" id="UP000009223"/>
    </source>
</evidence>
<gene>
    <name evidence="1" type="ordered locus">TREPR_2761</name>
</gene>
<reference evidence="2" key="1">
    <citation type="submission" date="2009-12" db="EMBL/GenBank/DDBJ databases">
        <title>Complete sequence of Treponema primitia strain ZAS-2.</title>
        <authorList>
            <person name="Tetu S.G."/>
            <person name="Matson E."/>
            <person name="Ren Q."/>
            <person name="Seshadri R."/>
            <person name="Elbourne L."/>
            <person name="Hassan K.A."/>
            <person name="Durkin A."/>
            <person name="Radune D."/>
            <person name="Mohamoud Y."/>
            <person name="Shay R."/>
            <person name="Jin S."/>
            <person name="Zhang X."/>
            <person name="Lucey K."/>
            <person name="Ballor N.R."/>
            <person name="Ottesen E."/>
            <person name="Rosenthal R."/>
            <person name="Allen A."/>
            <person name="Leadbetter J.R."/>
            <person name="Paulsen I.T."/>
        </authorList>
    </citation>
    <scope>NUCLEOTIDE SEQUENCE [LARGE SCALE GENOMIC DNA]</scope>
    <source>
        <strain evidence="2">ATCC BAA-887 / DSM 12427 / ZAS-2</strain>
    </source>
</reference>
<dbReference type="SUPFAM" id="SSF109604">
    <property type="entry name" value="HD-domain/PDEase-like"/>
    <property type="match status" value="1"/>
</dbReference>
<reference evidence="1 2" key="2">
    <citation type="journal article" date="2011" name="ISME J.">
        <title>RNA-seq reveals cooperative metabolic interactions between two termite-gut spirochete species in co-culture.</title>
        <authorList>
            <person name="Rosenthal A.Z."/>
            <person name="Matson E.G."/>
            <person name="Eldar A."/>
            <person name="Leadbetter J.R."/>
        </authorList>
    </citation>
    <scope>NUCLEOTIDE SEQUENCE [LARGE SCALE GENOMIC DNA]</scope>
    <source>
        <strain evidence="2">ATCC BAA-887 / DSM 12427 / ZAS-2</strain>
    </source>
</reference>
<dbReference type="OrthoDB" id="366554at2"/>
<protein>
    <recommendedName>
        <fullName evidence="3">Metal dependent phosphohydrolase</fullName>
    </recommendedName>
</protein>
<dbReference type="KEGG" id="tpi:TREPR_2761"/>
<name>F5YQH6_TREPZ</name>
<dbReference type="PANTHER" id="PTHR43155:SF2">
    <property type="entry name" value="CYCLIC DI-GMP PHOSPHODIESTERASE PA4108"/>
    <property type="match status" value="1"/>
</dbReference>
<dbReference type="STRING" id="545694.TREPR_2761"/>
<dbReference type="PANTHER" id="PTHR43155">
    <property type="entry name" value="CYCLIC DI-GMP PHOSPHODIESTERASE PA4108-RELATED"/>
    <property type="match status" value="1"/>
</dbReference>
<dbReference type="Gene3D" id="1.10.3210.10">
    <property type="entry name" value="Hypothetical protein af1432"/>
    <property type="match status" value="1"/>
</dbReference>
<keyword evidence="2" id="KW-1185">Reference proteome</keyword>
<dbReference type="InterPro" id="IPR003607">
    <property type="entry name" value="HD/PDEase_dom"/>
</dbReference>
<proteinExistence type="predicted"/>
<dbReference type="eggNOG" id="COG2206">
    <property type="taxonomic scope" value="Bacteria"/>
</dbReference>
<dbReference type="CDD" id="cd00077">
    <property type="entry name" value="HDc"/>
    <property type="match status" value="1"/>
</dbReference>